<organism evidence="1">
    <name type="scientific">marine metagenome</name>
    <dbReference type="NCBI Taxonomy" id="408172"/>
    <lineage>
        <taxon>unclassified sequences</taxon>
        <taxon>metagenomes</taxon>
        <taxon>ecological metagenomes</taxon>
    </lineage>
</organism>
<feature type="non-terminal residue" evidence="1">
    <location>
        <position position="121"/>
    </location>
</feature>
<evidence type="ECO:0000313" key="1">
    <source>
        <dbReference type="EMBL" id="SVD67471.1"/>
    </source>
</evidence>
<protein>
    <submittedName>
        <fullName evidence="1">Uncharacterized protein</fullName>
    </submittedName>
</protein>
<name>A0A382XAW9_9ZZZZ</name>
<sequence length="121" mass="13192">MKIIRVVFILFLCNQFLIAENKIISFNGGRELIDLTFQSRLFSESDIGNLNFGNTNSSLLLSAAQFRTNPAVLGFINKSSFSIDLNPGFDINGISVADMALGKGEFTKTIHESLVNGLDGS</sequence>
<proteinExistence type="predicted"/>
<reference evidence="1" key="1">
    <citation type="submission" date="2018-05" db="EMBL/GenBank/DDBJ databases">
        <authorList>
            <person name="Lanie J.A."/>
            <person name="Ng W.-L."/>
            <person name="Kazmierczak K.M."/>
            <person name="Andrzejewski T.M."/>
            <person name="Davidsen T.M."/>
            <person name="Wayne K.J."/>
            <person name="Tettelin H."/>
            <person name="Glass J.I."/>
            <person name="Rusch D."/>
            <person name="Podicherti R."/>
            <person name="Tsui H.-C.T."/>
            <person name="Winkler M.E."/>
        </authorList>
    </citation>
    <scope>NUCLEOTIDE SEQUENCE</scope>
</reference>
<accession>A0A382XAW9</accession>
<gene>
    <name evidence="1" type="ORF">METZ01_LOCUS420325</name>
</gene>
<dbReference type="AlphaFoldDB" id="A0A382XAW9"/>
<dbReference type="EMBL" id="UINC01165848">
    <property type="protein sequence ID" value="SVD67471.1"/>
    <property type="molecule type" value="Genomic_DNA"/>
</dbReference>